<dbReference type="EMBL" id="VDEP01000002">
    <property type="protein sequence ID" value="KAA1138456.1"/>
    <property type="molecule type" value="Genomic_DNA"/>
</dbReference>
<organism evidence="2 3">
    <name type="scientific">Puccinia graminis f. sp. tritici</name>
    <dbReference type="NCBI Taxonomy" id="56615"/>
    <lineage>
        <taxon>Eukaryota</taxon>
        <taxon>Fungi</taxon>
        <taxon>Dikarya</taxon>
        <taxon>Basidiomycota</taxon>
        <taxon>Pucciniomycotina</taxon>
        <taxon>Pucciniomycetes</taxon>
        <taxon>Pucciniales</taxon>
        <taxon>Pucciniaceae</taxon>
        <taxon>Puccinia</taxon>
    </lineage>
</organism>
<feature type="compositionally biased region" description="Polar residues" evidence="1">
    <location>
        <begin position="67"/>
        <end position="80"/>
    </location>
</feature>
<evidence type="ECO:0000313" key="3">
    <source>
        <dbReference type="Proteomes" id="UP000325313"/>
    </source>
</evidence>
<dbReference type="AlphaFoldDB" id="A0A5B0SJR9"/>
<sequence length="122" mass="13706">MMAMDASQRLHPHSTCIALAEETAHQSPKNYLMPGIHREYPTWRPCETELPSSSWEAERPEYVGPTTPISGRSRTRSTIPGSDRAWPAQEPPMGKIHAHSNRIVRPSFSETRLMMSPPPTST</sequence>
<protein>
    <submittedName>
        <fullName evidence="2">Uncharacterized protein</fullName>
    </submittedName>
</protein>
<feature type="region of interest" description="Disordered" evidence="1">
    <location>
        <begin position="47"/>
        <end position="122"/>
    </location>
</feature>
<evidence type="ECO:0000313" key="2">
    <source>
        <dbReference type="EMBL" id="KAA1138456.1"/>
    </source>
</evidence>
<gene>
    <name evidence="2" type="ORF">PGTUg99_013135</name>
</gene>
<accession>A0A5B0SJR9</accession>
<name>A0A5B0SJR9_PUCGR</name>
<evidence type="ECO:0000256" key="1">
    <source>
        <dbReference type="SAM" id="MobiDB-lite"/>
    </source>
</evidence>
<comment type="caution">
    <text evidence="2">The sequence shown here is derived from an EMBL/GenBank/DDBJ whole genome shotgun (WGS) entry which is preliminary data.</text>
</comment>
<reference evidence="2 3" key="1">
    <citation type="submission" date="2019-05" db="EMBL/GenBank/DDBJ databases">
        <title>Emergence of the Ug99 lineage of the wheat stem rust pathogen through somatic hybridization.</title>
        <authorList>
            <person name="Li F."/>
            <person name="Upadhyaya N.M."/>
            <person name="Sperschneider J."/>
            <person name="Matny O."/>
            <person name="Nguyen-Phuc H."/>
            <person name="Mago R."/>
            <person name="Raley C."/>
            <person name="Miller M.E."/>
            <person name="Silverstein K.A.T."/>
            <person name="Henningsen E."/>
            <person name="Hirsch C.D."/>
            <person name="Visser B."/>
            <person name="Pretorius Z.A."/>
            <person name="Steffenson B.J."/>
            <person name="Schwessinger B."/>
            <person name="Dodds P.N."/>
            <person name="Figueroa M."/>
        </authorList>
    </citation>
    <scope>NUCLEOTIDE SEQUENCE [LARGE SCALE GENOMIC DNA]</scope>
    <source>
        <strain evidence="2 3">Ug99</strain>
    </source>
</reference>
<proteinExistence type="predicted"/>
<dbReference type="Proteomes" id="UP000325313">
    <property type="component" value="Unassembled WGS sequence"/>
</dbReference>